<accession>A0A444VPG9</accession>
<keyword evidence="1" id="KW-1133">Transmembrane helix</keyword>
<feature type="transmembrane region" description="Helical" evidence="1">
    <location>
        <begin position="12"/>
        <end position="33"/>
    </location>
</feature>
<dbReference type="AlphaFoldDB" id="A0A444VPG9"/>
<feature type="transmembrane region" description="Helical" evidence="1">
    <location>
        <begin position="129"/>
        <end position="147"/>
    </location>
</feature>
<feature type="transmembrane region" description="Helical" evidence="1">
    <location>
        <begin position="39"/>
        <end position="60"/>
    </location>
</feature>
<keyword evidence="1" id="KW-0472">Membrane</keyword>
<keyword evidence="3" id="KW-1185">Reference proteome</keyword>
<name>A0A444VPG9_9FLAO</name>
<evidence type="ECO:0008006" key="4">
    <source>
        <dbReference type="Google" id="ProtNLM"/>
    </source>
</evidence>
<proteinExistence type="predicted"/>
<feature type="transmembrane region" description="Helical" evidence="1">
    <location>
        <begin position="98"/>
        <end position="117"/>
    </location>
</feature>
<organism evidence="2 3">
    <name type="scientific">Flagellimonas olearia</name>
    <dbReference type="NCBI Taxonomy" id="552546"/>
    <lineage>
        <taxon>Bacteria</taxon>
        <taxon>Pseudomonadati</taxon>
        <taxon>Bacteroidota</taxon>
        <taxon>Flavobacteriia</taxon>
        <taxon>Flavobacteriales</taxon>
        <taxon>Flavobacteriaceae</taxon>
        <taxon>Flagellimonas</taxon>
    </lineage>
</organism>
<feature type="transmembrane region" description="Helical" evidence="1">
    <location>
        <begin position="199"/>
        <end position="217"/>
    </location>
</feature>
<gene>
    <name evidence="2" type="ORF">DN53_07640</name>
</gene>
<dbReference type="Proteomes" id="UP000290261">
    <property type="component" value="Unassembled WGS sequence"/>
</dbReference>
<evidence type="ECO:0000313" key="3">
    <source>
        <dbReference type="Proteomes" id="UP000290261"/>
    </source>
</evidence>
<dbReference type="EMBL" id="JJMP01000002">
    <property type="protein sequence ID" value="RYC52592.1"/>
    <property type="molecule type" value="Genomic_DNA"/>
</dbReference>
<evidence type="ECO:0000256" key="1">
    <source>
        <dbReference type="SAM" id="Phobius"/>
    </source>
</evidence>
<keyword evidence="1" id="KW-0812">Transmembrane</keyword>
<sequence length="274" mass="32091">MRSLKLIFDFYLDASVHVALAVVSLMGVTFDLLEVPWDFYLMGFTFFGVIVCYNFIKYGVEAYKYLIVSNVYHKYIQVFSFLSFGFAVYFFLQLDRDIWMAIGLLGLVSTLYAVPLLPEAKNLRNLGGFKIYIVAMVWVGFTVLLPIMDAQVPLDWDVWIWFLQRFILVVVLILPFEIRDLKWDDENLRTLPQVLGVKSTRQLGMVLVVLFFVLTFFKDDIHPYEIVMRLILGVVLVVVLWSHRKMQGRYFASFWVEGLPILWLLLFWVLNGLF</sequence>
<feature type="transmembrane region" description="Helical" evidence="1">
    <location>
        <begin position="159"/>
        <end position="178"/>
    </location>
</feature>
<feature type="transmembrane region" description="Helical" evidence="1">
    <location>
        <begin position="223"/>
        <end position="243"/>
    </location>
</feature>
<feature type="transmembrane region" description="Helical" evidence="1">
    <location>
        <begin position="250"/>
        <end position="270"/>
    </location>
</feature>
<reference evidence="2 3" key="1">
    <citation type="submission" date="2014-04" db="EMBL/GenBank/DDBJ databases">
        <title>Whole genome of Muricauda olearia.</title>
        <authorList>
            <person name="Zhang X.-H."/>
            <person name="Tang K."/>
        </authorList>
    </citation>
    <scope>NUCLEOTIDE SEQUENCE [LARGE SCALE GENOMIC DNA]</scope>
    <source>
        <strain evidence="2 3">Th120</strain>
    </source>
</reference>
<protein>
    <recommendedName>
        <fullName evidence="4">Prenyltransferase</fullName>
    </recommendedName>
</protein>
<comment type="caution">
    <text evidence="2">The sequence shown here is derived from an EMBL/GenBank/DDBJ whole genome shotgun (WGS) entry which is preliminary data.</text>
</comment>
<evidence type="ECO:0000313" key="2">
    <source>
        <dbReference type="EMBL" id="RYC52592.1"/>
    </source>
</evidence>
<feature type="transmembrane region" description="Helical" evidence="1">
    <location>
        <begin position="72"/>
        <end position="92"/>
    </location>
</feature>